<dbReference type="AlphaFoldDB" id="A0A346PDR6"/>
<evidence type="ECO:0000256" key="1">
    <source>
        <dbReference type="SAM" id="Phobius"/>
    </source>
</evidence>
<organism evidence="2 3">
    <name type="scientific">Natrarchaeobaculum sulfurireducens</name>
    <dbReference type="NCBI Taxonomy" id="2044521"/>
    <lineage>
        <taxon>Archaea</taxon>
        <taxon>Methanobacteriati</taxon>
        <taxon>Methanobacteriota</taxon>
        <taxon>Stenosarchaea group</taxon>
        <taxon>Halobacteria</taxon>
        <taxon>Halobacteriales</taxon>
        <taxon>Natrialbaceae</taxon>
        <taxon>Natrarchaeobaculum</taxon>
    </lineage>
</organism>
<keyword evidence="1" id="KW-1133">Transmembrane helix</keyword>
<evidence type="ECO:0000313" key="3">
    <source>
        <dbReference type="Proteomes" id="UP000258707"/>
    </source>
</evidence>
<reference evidence="3" key="1">
    <citation type="submission" date="2017-10" db="EMBL/GenBank/DDBJ databases">
        <title>Phenotypic and genomic properties of facultatively anaerobic sulfur-reducing natronoarchaea from hypersaline soda lakes.</title>
        <authorList>
            <person name="Sorokin D.Y."/>
            <person name="Kublanov I.V."/>
            <person name="Roman P."/>
            <person name="Sinninghe Damste J.S."/>
            <person name="Golyshin P.N."/>
            <person name="Rojo D."/>
            <person name="Ciordia S."/>
            <person name="Mena Md.C."/>
            <person name="Ferrer M."/>
            <person name="Messina E."/>
            <person name="Smedile F."/>
            <person name="La Spada G."/>
            <person name="La Cono V."/>
            <person name="Yakimov M.M."/>
        </authorList>
    </citation>
    <scope>NUCLEOTIDE SEQUENCE [LARGE SCALE GENOMIC DNA]</scope>
    <source>
        <strain evidence="3">AArc1</strain>
    </source>
</reference>
<keyword evidence="1" id="KW-0472">Membrane</keyword>
<sequence>MMAWLEAHLTPEATKTTLYHAVRLLFRLYVASLLLAGTYSVFWLAEVAGLIPERLLSTIWVGIAIMGTIFLVLLITLFYTSNTR</sequence>
<keyword evidence="1" id="KW-0812">Transmembrane</keyword>
<proteinExistence type="predicted"/>
<dbReference type="KEGG" id="nan:AArc1_1324"/>
<gene>
    <name evidence="2" type="ORF">AArc1_1324</name>
</gene>
<dbReference type="Proteomes" id="UP000258707">
    <property type="component" value="Chromosome"/>
</dbReference>
<dbReference type="EMBL" id="CP024047">
    <property type="protein sequence ID" value="AXR77661.1"/>
    <property type="molecule type" value="Genomic_DNA"/>
</dbReference>
<protein>
    <submittedName>
        <fullName evidence="2">Uncharacterized protein</fullName>
    </submittedName>
</protein>
<feature type="transmembrane region" description="Helical" evidence="1">
    <location>
        <begin position="57"/>
        <end position="79"/>
    </location>
</feature>
<dbReference type="GeneID" id="37638129"/>
<feature type="transmembrane region" description="Helical" evidence="1">
    <location>
        <begin position="24"/>
        <end position="45"/>
    </location>
</feature>
<evidence type="ECO:0000313" key="2">
    <source>
        <dbReference type="EMBL" id="AXR77661.1"/>
    </source>
</evidence>
<accession>A0A346PDR6</accession>
<name>A0A346PDR6_9EURY</name>
<dbReference type="RefSeq" id="WP_323368563.1">
    <property type="nucleotide sequence ID" value="NZ_CP024047.1"/>
</dbReference>